<sequence>MTINEIRNRTKPVFAVNNVTFAGVFGSVARGEDTPSSDIDLLVALRGRRSLLDLIRLQRELEEVLQHRVDLIPIDSLHPRVKPRAMAELRDIYGERSALL</sequence>
<evidence type="ECO:0000256" key="5">
    <source>
        <dbReference type="ARBA" id="ARBA00022723"/>
    </source>
</evidence>
<evidence type="ECO:0000313" key="11">
    <source>
        <dbReference type="EMBL" id="OGL82460.1"/>
    </source>
</evidence>
<keyword evidence="3" id="KW-0808">Transferase</keyword>
<keyword evidence="7" id="KW-0067">ATP-binding</keyword>
<evidence type="ECO:0000313" key="12">
    <source>
        <dbReference type="Proteomes" id="UP000176846"/>
    </source>
</evidence>
<evidence type="ECO:0000256" key="6">
    <source>
        <dbReference type="ARBA" id="ARBA00022741"/>
    </source>
</evidence>
<gene>
    <name evidence="11" type="ORF">A2936_02025</name>
</gene>
<accession>A0A1F7UW05</accession>
<evidence type="ECO:0000256" key="1">
    <source>
        <dbReference type="ARBA" id="ARBA00001946"/>
    </source>
</evidence>
<keyword evidence="6" id="KW-0547">Nucleotide-binding</keyword>
<evidence type="ECO:0000256" key="8">
    <source>
        <dbReference type="ARBA" id="ARBA00022842"/>
    </source>
</evidence>
<dbReference type="InterPro" id="IPR052038">
    <property type="entry name" value="Type-VII_TA_antitoxin"/>
</dbReference>
<comment type="cofactor">
    <cofactor evidence="1">
        <name>Mg(2+)</name>
        <dbReference type="ChEBI" id="CHEBI:18420"/>
    </cofactor>
</comment>
<dbReference type="AlphaFoldDB" id="A0A1F7UW05"/>
<dbReference type="InterPro" id="IPR002934">
    <property type="entry name" value="Polymerase_NTP_transf_dom"/>
</dbReference>
<keyword evidence="2" id="KW-1277">Toxin-antitoxin system</keyword>
<evidence type="ECO:0000256" key="4">
    <source>
        <dbReference type="ARBA" id="ARBA00022695"/>
    </source>
</evidence>
<dbReference type="GO" id="GO:0046872">
    <property type="term" value="F:metal ion binding"/>
    <property type="evidence" value="ECO:0007669"/>
    <property type="project" value="UniProtKB-KW"/>
</dbReference>
<dbReference type="CDD" id="cd05403">
    <property type="entry name" value="NT_KNTase_like"/>
    <property type="match status" value="1"/>
</dbReference>
<dbReference type="InterPro" id="IPR043519">
    <property type="entry name" value="NT_sf"/>
</dbReference>
<keyword evidence="8" id="KW-0460">Magnesium</keyword>
<dbReference type="Gene3D" id="3.30.460.10">
    <property type="entry name" value="Beta Polymerase, domain 2"/>
    <property type="match status" value="1"/>
</dbReference>
<evidence type="ECO:0000256" key="2">
    <source>
        <dbReference type="ARBA" id="ARBA00022649"/>
    </source>
</evidence>
<evidence type="ECO:0000259" key="10">
    <source>
        <dbReference type="Pfam" id="PF01909"/>
    </source>
</evidence>
<comment type="caution">
    <text evidence="11">The sequence shown here is derived from an EMBL/GenBank/DDBJ whole genome shotgun (WGS) entry which is preliminary data.</text>
</comment>
<dbReference type="GO" id="GO:0005524">
    <property type="term" value="F:ATP binding"/>
    <property type="evidence" value="ECO:0007669"/>
    <property type="project" value="UniProtKB-KW"/>
</dbReference>
<dbReference type="PANTHER" id="PTHR33571:SF14">
    <property type="entry name" value="PROTEIN ADENYLYLTRANSFERASE MJ0435-RELATED"/>
    <property type="match status" value="1"/>
</dbReference>
<dbReference type="SUPFAM" id="SSF81301">
    <property type="entry name" value="Nucleotidyltransferase"/>
    <property type="match status" value="1"/>
</dbReference>
<keyword evidence="5" id="KW-0479">Metal-binding</keyword>
<evidence type="ECO:0000256" key="7">
    <source>
        <dbReference type="ARBA" id="ARBA00022840"/>
    </source>
</evidence>
<proteinExistence type="inferred from homology"/>
<dbReference type="GO" id="GO:0016779">
    <property type="term" value="F:nucleotidyltransferase activity"/>
    <property type="evidence" value="ECO:0007669"/>
    <property type="project" value="UniProtKB-KW"/>
</dbReference>
<dbReference type="Pfam" id="PF01909">
    <property type="entry name" value="NTP_transf_2"/>
    <property type="match status" value="1"/>
</dbReference>
<keyword evidence="4" id="KW-0548">Nucleotidyltransferase</keyword>
<evidence type="ECO:0000256" key="3">
    <source>
        <dbReference type="ARBA" id="ARBA00022679"/>
    </source>
</evidence>
<evidence type="ECO:0000256" key="9">
    <source>
        <dbReference type="ARBA" id="ARBA00038276"/>
    </source>
</evidence>
<comment type="similarity">
    <text evidence="9">Belongs to the MntA antitoxin family.</text>
</comment>
<organism evidence="11 12">
    <name type="scientific">Candidatus Uhrbacteria bacterium RIFCSPLOWO2_01_FULL_47_25</name>
    <dbReference type="NCBI Taxonomy" id="1802402"/>
    <lineage>
        <taxon>Bacteria</taxon>
        <taxon>Candidatus Uhriibacteriota</taxon>
    </lineage>
</organism>
<dbReference type="EMBL" id="MGEK01000021">
    <property type="protein sequence ID" value="OGL82460.1"/>
    <property type="molecule type" value="Genomic_DNA"/>
</dbReference>
<protein>
    <recommendedName>
        <fullName evidence="10">Polymerase nucleotidyl transferase domain-containing protein</fullName>
    </recommendedName>
</protein>
<dbReference type="PANTHER" id="PTHR33571">
    <property type="entry name" value="SSL8005 PROTEIN"/>
    <property type="match status" value="1"/>
</dbReference>
<dbReference type="Proteomes" id="UP000176846">
    <property type="component" value="Unassembled WGS sequence"/>
</dbReference>
<reference evidence="11 12" key="1">
    <citation type="journal article" date="2016" name="Nat. Commun.">
        <title>Thousands of microbial genomes shed light on interconnected biogeochemical processes in an aquifer system.</title>
        <authorList>
            <person name="Anantharaman K."/>
            <person name="Brown C.T."/>
            <person name="Hug L.A."/>
            <person name="Sharon I."/>
            <person name="Castelle C.J."/>
            <person name="Probst A.J."/>
            <person name="Thomas B.C."/>
            <person name="Singh A."/>
            <person name="Wilkins M.J."/>
            <person name="Karaoz U."/>
            <person name="Brodie E.L."/>
            <person name="Williams K.H."/>
            <person name="Hubbard S.S."/>
            <person name="Banfield J.F."/>
        </authorList>
    </citation>
    <scope>NUCLEOTIDE SEQUENCE [LARGE SCALE GENOMIC DNA]</scope>
</reference>
<name>A0A1F7UW05_9BACT</name>
<feature type="domain" description="Polymerase nucleotidyl transferase" evidence="10">
    <location>
        <begin position="19"/>
        <end position="90"/>
    </location>
</feature>